<dbReference type="SUPFAM" id="SSF57850">
    <property type="entry name" value="RING/U-box"/>
    <property type="match status" value="1"/>
</dbReference>
<feature type="region of interest" description="Disordered" evidence="9">
    <location>
        <begin position="381"/>
        <end position="423"/>
    </location>
</feature>
<organism evidence="11 12">
    <name type="scientific">Powellomyces hirtus</name>
    <dbReference type="NCBI Taxonomy" id="109895"/>
    <lineage>
        <taxon>Eukaryota</taxon>
        <taxon>Fungi</taxon>
        <taxon>Fungi incertae sedis</taxon>
        <taxon>Chytridiomycota</taxon>
        <taxon>Chytridiomycota incertae sedis</taxon>
        <taxon>Chytridiomycetes</taxon>
        <taxon>Spizellomycetales</taxon>
        <taxon>Powellomycetaceae</taxon>
        <taxon>Powellomyces</taxon>
    </lineage>
</organism>
<evidence type="ECO:0000256" key="4">
    <source>
        <dbReference type="ARBA" id="ARBA00022771"/>
    </source>
</evidence>
<feature type="region of interest" description="Disordered" evidence="9">
    <location>
        <begin position="1"/>
        <end position="32"/>
    </location>
</feature>
<name>A0A507EAC8_9FUNG</name>
<evidence type="ECO:0000256" key="2">
    <source>
        <dbReference type="ARBA" id="ARBA00022723"/>
    </source>
</evidence>
<comment type="caution">
    <text evidence="11">The sequence shown here is derived from an EMBL/GenBank/DDBJ whole genome shotgun (WGS) entry which is preliminary data.</text>
</comment>
<dbReference type="InterPro" id="IPR036322">
    <property type="entry name" value="WD40_repeat_dom_sf"/>
</dbReference>
<dbReference type="PROSITE" id="PS50294">
    <property type="entry name" value="WD_REPEATS_REGION"/>
    <property type="match status" value="1"/>
</dbReference>
<sequence>MPAGSSAVVPFLPTVPQTPTHTRHEDDDDNDKNNHNCAICRSTFKEAYVTACGHSFCYECITMYLHSSASGAIPCPVCQTIITDSHISPNFRLNTLIERTAHRAEQYMEADVTSELSLQDVDRMLRQLNKRKQQMESLETEASLHLMHEFLASTRSSVQKALQELTAQLAVLDKDMVKVEAQMSSLQCALIVSPHLQRGRTAAGERGKNLKEAPKRGTKRLLDRMPRDSQEVSTSLNITENETEPQPRTALSAAKPVKLLSTSILVQKRSARITEHVSELRDVYFKERVMANTADNDTLGDAYLSSFATSLSRLSRYSRLRTVATLDYAHGLYHTGSCIVSSIDFDKDDQFFATAGVTKKIKIFDYQSVLADLRQDVFSNPRVRAAPSPGRNRSERDDDTVPNHDSDAENSEEDNEAEGSGDDVPRFPILEIDSLAWNPHIKSHLVSADYEGIVNLWDSGTGAPISSFNEHEKRVWSVDWSSVDPTRFASGSDDAKGKIWSVNQKDAVATIHSTVNLCSVKWNPTHQHHVAFGSADHHIHYYDTRNLSAPLHIFQGHKKAVSYVRFADRNTLISCSTDSTLRMWDVDASISCDKSVCVRTFAGHTNAKNFVGMSIDSTSEFIACGSETDQVHVYWTGLSRPVVVANMGRTRDAVTGLFAPPRRVDEAPAPGGPFLSSVCWQRTQPGRLIAANSNGKVAVMELV</sequence>
<dbReference type="Gene3D" id="3.30.40.10">
    <property type="entry name" value="Zinc/RING finger domain, C3HC4 (zinc finger)"/>
    <property type="match status" value="1"/>
</dbReference>
<dbReference type="InterPro" id="IPR017907">
    <property type="entry name" value="Znf_RING_CS"/>
</dbReference>
<keyword evidence="4 6" id="KW-0863">Zinc-finger</keyword>
<dbReference type="InterPro" id="IPR013083">
    <property type="entry name" value="Znf_RING/FYVE/PHD"/>
</dbReference>
<keyword evidence="5" id="KW-0862">Zinc</keyword>
<dbReference type="AlphaFoldDB" id="A0A507EAC8"/>
<dbReference type="InterPro" id="IPR019775">
    <property type="entry name" value="WD40_repeat_CS"/>
</dbReference>
<dbReference type="PROSITE" id="PS00678">
    <property type="entry name" value="WD_REPEATS_1"/>
    <property type="match status" value="1"/>
</dbReference>
<dbReference type="STRING" id="109895.A0A507EAC8"/>
<evidence type="ECO:0000313" key="11">
    <source>
        <dbReference type="EMBL" id="TPX60812.1"/>
    </source>
</evidence>
<feature type="domain" description="RING-type" evidence="10">
    <location>
        <begin position="37"/>
        <end position="79"/>
    </location>
</feature>
<keyword evidence="8" id="KW-0175">Coiled coil</keyword>
<dbReference type="Pfam" id="PF00400">
    <property type="entry name" value="WD40"/>
    <property type="match status" value="4"/>
</dbReference>
<dbReference type="InterPro" id="IPR015943">
    <property type="entry name" value="WD40/YVTN_repeat-like_dom_sf"/>
</dbReference>
<reference evidence="11 12" key="1">
    <citation type="journal article" date="2019" name="Sci. Rep.">
        <title>Comparative genomics of chytrid fungi reveal insights into the obligate biotrophic and pathogenic lifestyle of Synchytrium endobioticum.</title>
        <authorList>
            <person name="van de Vossenberg B.T.L.H."/>
            <person name="Warris S."/>
            <person name="Nguyen H.D.T."/>
            <person name="van Gent-Pelzer M.P.E."/>
            <person name="Joly D.L."/>
            <person name="van de Geest H.C."/>
            <person name="Bonants P.J.M."/>
            <person name="Smith D.S."/>
            <person name="Levesque C.A."/>
            <person name="van der Lee T.A.J."/>
        </authorList>
    </citation>
    <scope>NUCLEOTIDE SEQUENCE [LARGE SCALE GENOMIC DNA]</scope>
    <source>
        <strain evidence="11 12">CBS 809.83</strain>
    </source>
</reference>
<gene>
    <name evidence="11" type="ORF">PhCBS80983_g01560</name>
</gene>
<dbReference type="GO" id="GO:0061630">
    <property type="term" value="F:ubiquitin protein ligase activity"/>
    <property type="evidence" value="ECO:0007669"/>
    <property type="project" value="InterPro"/>
</dbReference>
<dbReference type="PROSITE" id="PS50089">
    <property type="entry name" value="ZF_RING_2"/>
    <property type="match status" value="1"/>
</dbReference>
<evidence type="ECO:0000256" key="6">
    <source>
        <dbReference type="PROSITE-ProRule" id="PRU00175"/>
    </source>
</evidence>
<dbReference type="SMART" id="SM00320">
    <property type="entry name" value="WD40"/>
    <property type="match status" value="6"/>
</dbReference>
<dbReference type="InterPro" id="IPR001680">
    <property type="entry name" value="WD40_rpt"/>
</dbReference>
<dbReference type="InterPro" id="IPR001841">
    <property type="entry name" value="Znf_RING"/>
</dbReference>
<accession>A0A507EAC8</accession>
<dbReference type="PANTHER" id="PTHR44080:SF1">
    <property type="entry name" value="E3 UBIQUITIN-PROTEIN LIGASE COP1"/>
    <property type="match status" value="1"/>
</dbReference>
<evidence type="ECO:0000256" key="3">
    <source>
        <dbReference type="ARBA" id="ARBA00022737"/>
    </source>
</evidence>
<evidence type="ECO:0000256" key="5">
    <source>
        <dbReference type="ARBA" id="ARBA00022833"/>
    </source>
</evidence>
<feature type="repeat" description="WD" evidence="7">
    <location>
        <begin position="554"/>
        <end position="587"/>
    </location>
</feature>
<dbReference type="Pfam" id="PF13923">
    <property type="entry name" value="zf-C3HC4_2"/>
    <property type="match status" value="1"/>
</dbReference>
<dbReference type="PROSITE" id="PS00518">
    <property type="entry name" value="ZF_RING_1"/>
    <property type="match status" value="1"/>
</dbReference>
<evidence type="ECO:0000256" key="9">
    <source>
        <dbReference type="SAM" id="MobiDB-lite"/>
    </source>
</evidence>
<dbReference type="EMBL" id="QEAQ01000012">
    <property type="protein sequence ID" value="TPX60812.1"/>
    <property type="molecule type" value="Genomic_DNA"/>
</dbReference>
<feature type="compositionally biased region" description="Acidic residues" evidence="9">
    <location>
        <begin position="408"/>
        <end position="421"/>
    </location>
</feature>
<dbReference type="SUPFAM" id="SSF50978">
    <property type="entry name" value="WD40 repeat-like"/>
    <property type="match status" value="1"/>
</dbReference>
<dbReference type="GO" id="GO:0043161">
    <property type="term" value="P:proteasome-mediated ubiquitin-dependent protein catabolic process"/>
    <property type="evidence" value="ECO:0007669"/>
    <property type="project" value="TreeGrafter"/>
</dbReference>
<keyword evidence="2" id="KW-0479">Metal-binding</keyword>
<dbReference type="GO" id="GO:0008270">
    <property type="term" value="F:zinc ion binding"/>
    <property type="evidence" value="ECO:0007669"/>
    <property type="project" value="UniProtKB-KW"/>
</dbReference>
<dbReference type="InterPro" id="IPR042755">
    <property type="entry name" value="COP1"/>
</dbReference>
<evidence type="ECO:0000256" key="1">
    <source>
        <dbReference type="ARBA" id="ARBA00022574"/>
    </source>
</evidence>
<keyword evidence="12" id="KW-1185">Reference proteome</keyword>
<feature type="coiled-coil region" evidence="8">
    <location>
        <begin position="118"/>
        <end position="182"/>
    </location>
</feature>
<dbReference type="Proteomes" id="UP000318582">
    <property type="component" value="Unassembled WGS sequence"/>
</dbReference>
<proteinExistence type="predicted"/>
<evidence type="ECO:0000256" key="8">
    <source>
        <dbReference type="SAM" id="Coils"/>
    </source>
</evidence>
<dbReference type="SMART" id="SM00184">
    <property type="entry name" value="RING"/>
    <property type="match status" value="1"/>
</dbReference>
<feature type="compositionally biased region" description="Basic and acidic residues" evidence="9">
    <location>
        <begin position="203"/>
        <end position="230"/>
    </location>
</feature>
<protein>
    <recommendedName>
        <fullName evidence="10">RING-type domain-containing protein</fullName>
    </recommendedName>
</protein>
<feature type="region of interest" description="Disordered" evidence="9">
    <location>
        <begin position="199"/>
        <end position="249"/>
    </location>
</feature>
<feature type="compositionally biased region" description="Polar residues" evidence="9">
    <location>
        <begin position="231"/>
        <end position="246"/>
    </location>
</feature>
<evidence type="ECO:0000259" key="10">
    <source>
        <dbReference type="PROSITE" id="PS50089"/>
    </source>
</evidence>
<dbReference type="PANTHER" id="PTHR44080">
    <property type="entry name" value="E3 UBIQUITIN-PROTEIN LIGASE COP1"/>
    <property type="match status" value="1"/>
</dbReference>
<keyword evidence="1 7" id="KW-0853">WD repeat</keyword>
<keyword evidence="3" id="KW-0677">Repeat</keyword>
<evidence type="ECO:0000313" key="12">
    <source>
        <dbReference type="Proteomes" id="UP000318582"/>
    </source>
</evidence>
<evidence type="ECO:0000256" key="7">
    <source>
        <dbReference type="PROSITE-ProRule" id="PRU00221"/>
    </source>
</evidence>
<feature type="repeat" description="WD" evidence="7">
    <location>
        <begin position="468"/>
        <end position="510"/>
    </location>
</feature>
<feature type="compositionally biased region" description="Basic and acidic residues" evidence="9">
    <location>
        <begin position="392"/>
        <end position="407"/>
    </location>
</feature>
<dbReference type="PROSITE" id="PS50082">
    <property type="entry name" value="WD_REPEATS_2"/>
    <property type="match status" value="2"/>
</dbReference>
<dbReference type="Gene3D" id="2.130.10.10">
    <property type="entry name" value="YVTN repeat-like/Quinoprotein amine dehydrogenase"/>
    <property type="match status" value="2"/>
</dbReference>